<gene>
    <name evidence="1" type="ORF">GCM10007392_31280</name>
</gene>
<organism evidence="1 2">
    <name type="scientific">Saccharospirillum salsuginis</name>
    <dbReference type="NCBI Taxonomy" id="418750"/>
    <lineage>
        <taxon>Bacteria</taxon>
        <taxon>Pseudomonadati</taxon>
        <taxon>Pseudomonadota</taxon>
        <taxon>Gammaproteobacteria</taxon>
        <taxon>Oceanospirillales</taxon>
        <taxon>Saccharospirillaceae</taxon>
        <taxon>Saccharospirillum</taxon>
    </lineage>
</organism>
<proteinExistence type="predicted"/>
<comment type="caution">
    <text evidence="1">The sequence shown here is derived from an EMBL/GenBank/DDBJ whole genome shotgun (WGS) entry which is preliminary data.</text>
</comment>
<dbReference type="Proteomes" id="UP000626148">
    <property type="component" value="Unassembled WGS sequence"/>
</dbReference>
<protein>
    <submittedName>
        <fullName evidence="1">Uncharacterized protein</fullName>
    </submittedName>
</protein>
<keyword evidence="2" id="KW-1185">Reference proteome</keyword>
<evidence type="ECO:0000313" key="1">
    <source>
        <dbReference type="EMBL" id="GGX61003.1"/>
    </source>
</evidence>
<dbReference type="EMBL" id="BMXR01000007">
    <property type="protein sequence ID" value="GGX61003.1"/>
    <property type="molecule type" value="Genomic_DNA"/>
</dbReference>
<reference evidence="1" key="1">
    <citation type="journal article" date="2014" name="Int. J. Syst. Evol. Microbiol.">
        <title>Complete genome sequence of Corynebacterium casei LMG S-19264T (=DSM 44701T), isolated from a smear-ripened cheese.</title>
        <authorList>
            <consortium name="US DOE Joint Genome Institute (JGI-PGF)"/>
            <person name="Walter F."/>
            <person name="Albersmeier A."/>
            <person name="Kalinowski J."/>
            <person name="Ruckert C."/>
        </authorList>
    </citation>
    <scope>NUCLEOTIDE SEQUENCE</scope>
    <source>
        <strain evidence="1">KCTC 22169</strain>
    </source>
</reference>
<reference evidence="1" key="2">
    <citation type="submission" date="2020-09" db="EMBL/GenBank/DDBJ databases">
        <authorList>
            <person name="Sun Q."/>
            <person name="Kim S."/>
        </authorList>
    </citation>
    <scope>NUCLEOTIDE SEQUENCE</scope>
    <source>
        <strain evidence="1">KCTC 22169</strain>
    </source>
</reference>
<sequence>MTHTTHTTGILLLVGIGLLGLSWTASAQSFVGVAHSLDDNRILYEERHELTTNDAGQPLTETVRYVTPDGDLLAIKQMTYSELARPAYEIEHKTLDRTESVQPGPDGVQVRSKKTGSVEWPDQAAVIDGGFHYYILEHFDTLLAGETVSFQFLAPSRLTWTPLQIEPEAQDGRRLNLTLRLQNTLLNWILDPIHLVYDRESRRLLEYRGLTNLPRPDDGNYRARIIYSYDQEPS</sequence>
<dbReference type="AlphaFoldDB" id="A0A918KFT0"/>
<evidence type="ECO:0000313" key="2">
    <source>
        <dbReference type="Proteomes" id="UP000626148"/>
    </source>
</evidence>
<accession>A0A918KFT0</accession>
<name>A0A918KFT0_9GAMM</name>
<dbReference type="RefSeq" id="WP_189610321.1">
    <property type="nucleotide sequence ID" value="NZ_BMXR01000007.1"/>
</dbReference>